<dbReference type="PROSITE" id="PS50883">
    <property type="entry name" value="EAL"/>
    <property type="match status" value="1"/>
</dbReference>
<dbReference type="Proteomes" id="UP000179362">
    <property type="component" value="Unassembled WGS sequence"/>
</dbReference>
<evidence type="ECO:0000313" key="7">
    <source>
        <dbReference type="Proteomes" id="UP000179362"/>
    </source>
</evidence>
<dbReference type="SMART" id="SM00086">
    <property type="entry name" value="PAC"/>
    <property type="match status" value="1"/>
</dbReference>
<dbReference type="GO" id="GO:0003824">
    <property type="term" value="F:catalytic activity"/>
    <property type="evidence" value="ECO:0007669"/>
    <property type="project" value="UniProtKB-ARBA"/>
</dbReference>
<dbReference type="PROSITE" id="PS50887">
    <property type="entry name" value="GGDEF"/>
    <property type="match status" value="1"/>
</dbReference>
<dbReference type="FunFam" id="3.30.70.270:FF:000001">
    <property type="entry name" value="Diguanylate cyclase domain protein"/>
    <property type="match status" value="1"/>
</dbReference>
<feature type="domain" description="EAL" evidence="4">
    <location>
        <begin position="483"/>
        <end position="736"/>
    </location>
</feature>
<dbReference type="Gene3D" id="3.30.450.20">
    <property type="entry name" value="PAS domain"/>
    <property type="match status" value="1"/>
</dbReference>
<comment type="caution">
    <text evidence="6">The sequence shown here is derived from an EMBL/GenBank/DDBJ whole genome shotgun (WGS) entry which is preliminary data.</text>
</comment>
<keyword evidence="1" id="KW-1133">Transmembrane helix</keyword>
<reference evidence="6 7" key="1">
    <citation type="journal article" date="2016" name="Nat. Commun.">
        <title>Thousands of microbial genomes shed light on interconnected biogeochemical processes in an aquifer system.</title>
        <authorList>
            <person name="Anantharaman K."/>
            <person name="Brown C.T."/>
            <person name="Hug L.A."/>
            <person name="Sharon I."/>
            <person name="Castelle C.J."/>
            <person name="Probst A.J."/>
            <person name="Thomas B.C."/>
            <person name="Singh A."/>
            <person name="Wilkins M.J."/>
            <person name="Karaoz U."/>
            <person name="Brodie E.L."/>
            <person name="Williams K.H."/>
            <person name="Hubbard S.S."/>
            <person name="Banfield J.F."/>
        </authorList>
    </citation>
    <scope>NUCLEOTIDE SEQUENCE [LARGE SCALE GENOMIC DNA]</scope>
</reference>
<dbReference type="CDD" id="cd01949">
    <property type="entry name" value="GGDEF"/>
    <property type="match status" value="1"/>
</dbReference>
<dbReference type="PANTHER" id="PTHR44757:SF4">
    <property type="entry name" value="DIGUANYLATE CYCLASE DGCE-RELATED"/>
    <property type="match status" value="1"/>
</dbReference>
<dbReference type="SUPFAM" id="SSF55073">
    <property type="entry name" value="Nucleotide cyclase"/>
    <property type="match status" value="1"/>
</dbReference>
<dbReference type="InterPro" id="IPR052155">
    <property type="entry name" value="Biofilm_reg_signaling"/>
</dbReference>
<dbReference type="InterPro" id="IPR000700">
    <property type="entry name" value="PAS-assoc_C"/>
</dbReference>
<dbReference type="Pfam" id="PF00989">
    <property type="entry name" value="PAS"/>
    <property type="match status" value="1"/>
</dbReference>
<dbReference type="InterPro" id="IPR000014">
    <property type="entry name" value="PAS"/>
</dbReference>
<evidence type="ECO:0008006" key="8">
    <source>
        <dbReference type="Google" id="ProtNLM"/>
    </source>
</evidence>
<proteinExistence type="predicted"/>
<dbReference type="Gene3D" id="3.20.20.450">
    <property type="entry name" value="EAL domain"/>
    <property type="match status" value="1"/>
</dbReference>
<dbReference type="InterPro" id="IPR001633">
    <property type="entry name" value="EAL_dom"/>
</dbReference>
<feature type="transmembrane region" description="Helical" evidence="1">
    <location>
        <begin position="136"/>
        <end position="158"/>
    </location>
</feature>
<dbReference type="CDD" id="cd00130">
    <property type="entry name" value="PAS"/>
    <property type="match status" value="1"/>
</dbReference>
<dbReference type="InterPro" id="IPR043128">
    <property type="entry name" value="Rev_trsase/Diguanyl_cyclase"/>
</dbReference>
<protein>
    <recommendedName>
        <fullName evidence="8">Diguanylate cyclase</fullName>
    </recommendedName>
</protein>
<evidence type="ECO:0000259" key="2">
    <source>
        <dbReference type="PROSITE" id="PS50112"/>
    </source>
</evidence>
<feature type="domain" description="GGDEF" evidence="5">
    <location>
        <begin position="339"/>
        <end position="472"/>
    </location>
</feature>
<dbReference type="CDD" id="cd01948">
    <property type="entry name" value="EAL"/>
    <property type="match status" value="1"/>
</dbReference>
<dbReference type="PROSITE" id="PS50113">
    <property type="entry name" value="PAC"/>
    <property type="match status" value="1"/>
</dbReference>
<dbReference type="SMART" id="SM00052">
    <property type="entry name" value="EAL"/>
    <property type="match status" value="1"/>
</dbReference>
<dbReference type="InterPro" id="IPR000160">
    <property type="entry name" value="GGDEF_dom"/>
</dbReference>
<dbReference type="SUPFAM" id="SSF141868">
    <property type="entry name" value="EAL domain-like"/>
    <property type="match status" value="1"/>
</dbReference>
<dbReference type="SUPFAM" id="SSF55785">
    <property type="entry name" value="PYP-like sensor domain (PAS domain)"/>
    <property type="match status" value="1"/>
</dbReference>
<name>A0A1F6TXT7_9PROT</name>
<evidence type="ECO:0000259" key="3">
    <source>
        <dbReference type="PROSITE" id="PS50113"/>
    </source>
</evidence>
<dbReference type="Gene3D" id="3.30.70.270">
    <property type="match status" value="1"/>
</dbReference>
<dbReference type="GO" id="GO:0006355">
    <property type="term" value="P:regulation of DNA-templated transcription"/>
    <property type="evidence" value="ECO:0007669"/>
    <property type="project" value="InterPro"/>
</dbReference>
<keyword evidence="1" id="KW-0812">Transmembrane</keyword>
<dbReference type="PROSITE" id="PS50112">
    <property type="entry name" value="PAS"/>
    <property type="match status" value="1"/>
</dbReference>
<dbReference type="EMBL" id="MFTA01000098">
    <property type="protein sequence ID" value="OGI49927.1"/>
    <property type="molecule type" value="Genomic_DNA"/>
</dbReference>
<dbReference type="Pfam" id="PF00990">
    <property type="entry name" value="GGDEF"/>
    <property type="match status" value="1"/>
</dbReference>
<dbReference type="InterPro" id="IPR035919">
    <property type="entry name" value="EAL_sf"/>
</dbReference>
<evidence type="ECO:0000259" key="4">
    <source>
        <dbReference type="PROSITE" id="PS50883"/>
    </source>
</evidence>
<dbReference type="NCBIfam" id="TIGR00229">
    <property type="entry name" value="sensory_box"/>
    <property type="match status" value="1"/>
</dbReference>
<evidence type="ECO:0000256" key="1">
    <source>
        <dbReference type="SAM" id="Phobius"/>
    </source>
</evidence>
<dbReference type="Pfam" id="PF00563">
    <property type="entry name" value="EAL"/>
    <property type="match status" value="1"/>
</dbReference>
<accession>A0A1F6TXT7</accession>
<feature type="domain" description="PAS" evidence="2">
    <location>
        <begin position="176"/>
        <end position="249"/>
    </location>
</feature>
<organism evidence="6 7">
    <name type="scientific">Candidatus Muproteobacteria bacterium RIFCSPHIGHO2_02_FULL_65_16</name>
    <dbReference type="NCBI Taxonomy" id="1817766"/>
    <lineage>
        <taxon>Bacteria</taxon>
        <taxon>Pseudomonadati</taxon>
        <taxon>Pseudomonadota</taxon>
        <taxon>Candidatus Muproteobacteria</taxon>
    </lineage>
</organism>
<keyword evidence="1" id="KW-0472">Membrane</keyword>
<dbReference type="SMART" id="SM00091">
    <property type="entry name" value="PAS"/>
    <property type="match status" value="1"/>
</dbReference>
<dbReference type="InterPro" id="IPR013767">
    <property type="entry name" value="PAS_fold"/>
</dbReference>
<feature type="domain" description="PAC" evidence="3">
    <location>
        <begin position="255"/>
        <end position="307"/>
    </location>
</feature>
<dbReference type="PANTHER" id="PTHR44757">
    <property type="entry name" value="DIGUANYLATE CYCLASE DGCP"/>
    <property type="match status" value="1"/>
</dbReference>
<evidence type="ECO:0000313" key="6">
    <source>
        <dbReference type="EMBL" id="OGI49927.1"/>
    </source>
</evidence>
<dbReference type="InterPro" id="IPR035965">
    <property type="entry name" value="PAS-like_dom_sf"/>
</dbReference>
<dbReference type="InterPro" id="IPR001610">
    <property type="entry name" value="PAC"/>
</dbReference>
<sequence length="736" mass="81011">MILVRLDARLSRAASRLAGALAVTVAAAIPVMYFFLGYQYQSAALQTETEIKAQLVTRLINENPELWRFEEHRLEELLARRAPREEAETRRVLDRQGAVVVSYGAVESPFTTRSAELLDSGRVVGKIEAGRSLRPLLLETILAALLGMPLGAAVYFVARLFPLRALKQAQDSLFEEKERAQVTLHSIGDGVIGTDAACRVDYLNPVAERLSGWTIEEARGLPLDQVFNVVNEDTGAALENLALMVLSEGSAVSAPDRRGVLIQRNGSVIPVEDSAAPIFARDGRTVGVVLVFQDVSKSRDMEHQLSYQASTDPLTGLVNRREFEKTLARAVAGAKDNGEQHTLCYMDLDQFKIVNDTSGHLAGDELLRQLAIVLCSKKRRSDCLARVGGDEFALLLEGCPLEQAQRSAQAMLQAVQDFRFTWQDKTFSVGASIGLVGVTSDTKDASEILSAADVTCYAAKELGRNRIHVYQPDDLVLSRRQGQMQWVTRITQALDEDRFRLYYQTIKPLAADAPEGDHFEVLLRMVDEDGQLVLPGAFIPAAERYNLMPAIDRWVIKTAFATLGRLYKGDIGTRLHTCAINLSGVTWSDDMLSDYIQRQAAQHNIPPRSICFEITETAAITNLTKAISFIQGLKAAGFRFSLDDFGSGVSSFGYLKQLPVDFLKIDGNFVKNMVGERIDHAMVETINKIGKLMGISTVAEFVENDGILAKVREIGVDNAQGYGIAKPLPLDSMVVK</sequence>
<evidence type="ECO:0000259" key="5">
    <source>
        <dbReference type="PROSITE" id="PS50887"/>
    </source>
</evidence>
<dbReference type="NCBIfam" id="TIGR00254">
    <property type="entry name" value="GGDEF"/>
    <property type="match status" value="1"/>
</dbReference>
<dbReference type="SMART" id="SM00267">
    <property type="entry name" value="GGDEF"/>
    <property type="match status" value="1"/>
</dbReference>
<dbReference type="InterPro" id="IPR029787">
    <property type="entry name" value="Nucleotide_cyclase"/>
</dbReference>
<gene>
    <name evidence="6" type="ORF">A3B81_03735</name>
</gene>
<feature type="transmembrane region" description="Helical" evidence="1">
    <location>
        <begin position="17"/>
        <end position="36"/>
    </location>
</feature>
<dbReference type="AlphaFoldDB" id="A0A1F6TXT7"/>